<keyword evidence="2" id="KW-0378">Hydrolase</keyword>
<evidence type="ECO:0000256" key="6">
    <source>
        <dbReference type="SAM" id="SignalP"/>
    </source>
</evidence>
<dbReference type="PANTHER" id="PTHR31707">
    <property type="entry name" value="PECTINESTERASE"/>
    <property type="match status" value="1"/>
</dbReference>
<dbReference type="Gene3D" id="2.160.20.10">
    <property type="entry name" value="Single-stranded right-handed beta-helix, Pectin lyase-like"/>
    <property type="match status" value="1"/>
</dbReference>
<dbReference type="EMBL" id="JAIVGD010000028">
    <property type="protein sequence ID" value="KAH0738515.1"/>
    <property type="molecule type" value="Genomic_DNA"/>
</dbReference>
<keyword evidence="6" id="KW-0732">Signal</keyword>
<name>A0ABQ7TYP4_SOLTU</name>
<evidence type="ECO:0000256" key="5">
    <source>
        <dbReference type="ARBA" id="ARBA00047928"/>
    </source>
</evidence>
<reference evidence="8 9" key="1">
    <citation type="journal article" date="2021" name="bioRxiv">
        <title>Chromosome-scale and haplotype-resolved genome assembly of a tetraploid potato cultivar.</title>
        <authorList>
            <person name="Sun H."/>
            <person name="Jiao W.-B."/>
            <person name="Krause K."/>
            <person name="Campoy J.A."/>
            <person name="Goel M."/>
            <person name="Folz-Donahue K."/>
            <person name="Kukat C."/>
            <person name="Huettel B."/>
            <person name="Schneeberger K."/>
        </authorList>
    </citation>
    <scope>NUCLEOTIDE SEQUENCE [LARGE SCALE GENOMIC DNA]</scope>
    <source>
        <strain evidence="8">SolTubOtavaFocal</strain>
        <tissue evidence="8">Leaves</tissue>
    </source>
</reference>
<keyword evidence="4" id="KW-0961">Cell wall biogenesis/degradation</keyword>
<evidence type="ECO:0000256" key="2">
    <source>
        <dbReference type="ARBA" id="ARBA00022801"/>
    </source>
</evidence>
<keyword evidence="3" id="KW-0063">Aspartyl esterase</keyword>
<feature type="chain" id="PRO_5046538001" description="Pectinesterase catalytic domain-containing protein" evidence="6">
    <location>
        <begin position="17"/>
        <end position="329"/>
    </location>
</feature>
<dbReference type="Proteomes" id="UP000826656">
    <property type="component" value="Unassembled WGS sequence"/>
</dbReference>
<evidence type="ECO:0000259" key="7">
    <source>
        <dbReference type="Pfam" id="PF01095"/>
    </source>
</evidence>
<dbReference type="InterPro" id="IPR011050">
    <property type="entry name" value="Pectin_lyase_fold/virulence"/>
</dbReference>
<dbReference type="SUPFAM" id="SSF51126">
    <property type="entry name" value="Pectin lyase-like"/>
    <property type="match status" value="1"/>
</dbReference>
<dbReference type="InterPro" id="IPR000070">
    <property type="entry name" value="Pectinesterase_cat"/>
</dbReference>
<comment type="caution">
    <text evidence="8">The sequence shown here is derived from an EMBL/GenBank/DDBJ whole genome shotgun (WGS) entry which is preliminary data.</text>
</comment>
<evidence type="ECO:0000256" key="1">
    <source>
        <dbReference type="ARBA" id="ARBA00005184"/>
    </source>
</evidence>
<dbReference type="Pfam" id="PF01095">
    <property type="entry name" value="Pectinesterase"/>
    <property type="match status" value="1"/>
</dbReference>
<accession>A0ABQ7TYP4</accession>
<proteinExistence type="predicted"/>
<keyword evidence="9" id="KW-1185">Reference proteome</keyword>
<evidence type="ECO:0000313" key="8">
    <source>
        <dbReference type="EMBL" id="KAH0738515.1"/>
    </source>
</evidence>
<feature type="signal peptide" evidence="6">
    <location>
        <begin position="1"/>
        <end position="16"/>
    </location>
</feature>
<comment type="pathway">
    <text evidence="1">Glycan metabolism; pectin degradation; 2-dehydro-3-deoxy-D-gluconate from pectin: step 1/5.</text>
</comment>
<dbReference type="InterPro" id="IPR012334">
    <property type="entry name" value="Pectin_lyas_fold"/>
</dbReference>
<protein>
    <recommendedName>
        <fullName evidence="7">Pectinesterase catalytic domain-containing protein</fullName>
    </recommendedName>
</protein>
<gene>
    <name evidence="8" type="ORF">KY290_037220</name>
</gene>
<feature type="domain" description="Pectinesterase catalytic" evidence="7">
    <location>
        <begin position="24"/>
        <end position="315"/>
    </location>
</feature>
<evidence type="ECO:0000256" key="3">
    <source>
        <dbReference type="ARBA" id="ARBA00023085"/>
    </source>
</evidence>
<sequence>MAIVILLLFILQCGGCQNISHPPNVIVAKDGSGNYNTIMAAGFVSPNNSIAQYFIQIRQGIYEEYVQIDSWKMNIVFIGEGMDKTIISGNKSYGGGIGTYDTATVGVDGKGFMTQDIAFRNTAGAANFQAVALRASAEFTAFYRCQFDGFQDTIYTHYGKQFYRECIILGTIDFICGDATAIFQSCLIEVRKPLKGQYIAITAQQRSDNGATGLVLQNCTLRLATPDAGDNVAMYLGWPWGNFSRTVIMQSYIDMLINPRGWIEFEGKSIVQPYYLEYQNKGVVADTKRRVKWASTTNDPRIVSNFTVRNFINGDKWIPSTIPHHLDLL</sequence>
<evidence type="ECO:0000313" key="9">
    <source>
        <dbReference type="Proteomes" id="UP000826656"/>
    </source>
</evidence>
<organism evidence="8 9">
    <name type="scientific">Solanum tuberosum</name>
    <name type="common">Potato</name>
    <dbReference type="NCBI Taxonomy" id="4113"/>
    <lineage>
        <taxon>Eukaryota</taxon>
        <taxon>Viridiplantae</taxon>
        <taxon>Streptophyta</taxon>
        <taxon>Embryophyta</taxon>
        <taxon>Tracheophyta</taxon>
        <taxon>Spermatophyta</taxon>
        <taxon>Magnoliopsida</taxon>
        <taxon>eudicotyledons</taxon>
        <taxon>Gunneridae</taxon>
        <taxon>Pentapetalae</taxon>
        <taxon>asterids</taxon>
        <taxon>lamiids</taxon>
        <taxon>Solanales</taxon>
        <taxon>Solanaceae</taxon>
        <taxon>Solanoideae</taxon>
        <taxon>Solaneae</taxon>
        <taxon>Solanum</taxon>
    </lineage>
</organism>
<comment type="catalytic activity">
    <reaction evidence="5">
        <text>[(1-&gt;4)-alpha-D-galacturonosyl methyl ester](n) + n H2O = [(1-&gt;4)-alpha-D-galacturonosyl](n) + n methanol + n H(+)</text>
        <dbReference type="Rhea" id="RHEA:22380"/>
        <dbReference type="Rhea" id="RHEA-COMP:14570"/>
        <dbReference type="Rhea" id="RHEA-COMP:14573"/>
        <dbReference type="ChEBI" id="CHEBI:15377"/>
        <dbReference type="ChEBI" id="CHEBI:15378"/>
        <dbReference type="ChEBI" id="CHEBI:17790"/>
        <dbReference type="ChEBI" id="CHEBI:140522"/>
        <dbReference type="ChEBI" id="CHEBI:140523"/>
        <dbReference type="EC" id="3.1.1.11"/>
    </reaction>
</comment>
<evidence type="ECO:0000256" key="4">
    <source>
        <dbReference type="ARBA" id="ARBA00023316"/>
    </source>
</evidence>